<keyword evidence="2" id="KW-1185">Reference proteome</keyword>
<dbReference type="AlphaFoldDB" id="A0A7W6H5A6"/>
<dbReference type="SUPFAM" id="SSF56784">
    <property type="entry name" value="HAD-like"/>
    <property type="match status" value="1"/>
</dbReference>
<gene>
    <name evidence="1" type="ORF">GGR04_002659</name>
</gene>
<dbReference type="InterPro" id="IPR023214">
    <property type="entry name" value="HAD_sf"/>
</dbReference>
<dbReference type="RefSeq" id="WP_183200330.1">
    <property type="nucleotide sequence ID" value="NZ_JACIEK010000006.1"/>
</dbReference>
<dbReference type="Gene3D" id="3.40.50.1000">
    <property type="entry name" value="HAD superfamily/HAD-like"/>
    <property type="match status" value="1"/>
</dbReference>
<dbReference type="InterPro" id="IPR036412">
    <property type="entry name" value="HAD-like_sf"/>
</dbReference>
<reference evidence="1 2" key="1">
    <citation type="submission" date="2020-08" db="EMBL/GenBank/DDBJ databases">
        <title>Genomic Encyclopedia of Type Strains, Phase IV (KMG-IV): sequencing the most valuable type-strain genomes for metagenomic binning, comparative biology and taxonomic classification.</title>
        <authorList>
            <person name="Goeker M."/>
        </authorList>
    </citation>
    <scope>NUCLEOTIDE SEQUENCE [LARGE SCALE GENOMIC DNA]</scope>
    <source>
        <strain evidence="1 2">DSM 102238</strain>
    </source>
</reference>
<dbReference type="InterPro" id="IPR023198">
    <property type="entry name" value="PGP-like_dom2"/>
</dbReference>
<dbReference type="InterPro" id="IPR006439">
    <property type="entry name" value="HAD-SF_hydro_IA"/>
</dbReference>
<evidence type="ECO:0000313" key="2">
    <source>
        <dbReference type="Proteomes" id="UP000542776"/>
    </source>
</evidence>
<protein>
    <submittedName>
        <fullName evidence="1">HAD superfamily hydrolase (TIGR01509 family)</fullName>
    </submittedName>
</protein>
<accession>A0A7W6H5A6</accession>
<dbReference type="GO" id="GO:0016787">
    <property type="term" value="F:hydrolase activity"/>
    <property type="evidence" value="ECO:0007669"/>
    <property type="project" value="UniProtKB-KW"/>
</dbReference>
<dbReference type="Proteomes" id="UP000542776">
    <property type="component" value="Unassembled WGS sequence"/>
</dbReference>
<keyword evidence="1" id="KW-0378">Hydrolase</keyword>
<dbReference type="Gene3D" id="1.10.150.240">
    <property type="entry name" value="Putative phosphatase, domain 2"/>
    <property type="match status" value="1"/>
</dbReference>
<proteinExistence type="predicted"/>
<comment type="caution">
    <text evidence="1">The sequence shown here is derived from an EMBL/GenBank/DDBJ whole genome shotgun (WGS) entry which is preliminary data.</text>
</comment>
<dbReference type="EMBL" id="JACIEK010000006">
    <property type="protein sequence ID" value="MBB3998811.1"/>
    <property type="molecule type" value="Genomic_DNA"/>
</dbReference>
<organism evidence="1 2">
    <name type="scientific">Aureimonas pseudogalii</name>
    <dbReference type="NCBI Taxonomy" id="1744844"/>
    <lineage>
        <taxon>Bacteria</taxon>
        <taxon>Pseudomonadati</taxon>
        <taxon>Pseudomonadota</taxon>
        <taxon>Alphaproteobacteria</taxon>
        <taxon>Hyphomicrobiales</taxon>
        <taxon>Aurantimonadaceae</taxon>
        <taxon>Aureimonas</taxon>
    </lineage>
</organism>
<dbReference type="NCBIfam" id="TIGR01509">
    <property type="entry name" value="HAD-SF-IA-v3"/>
    <property type="match status" value="1"/>
</dbReference>
<sequence>MTIRHVVFDIGRVLVHWDPEIPYRRLIPDERERAAFLAEICTADWNLEQDRGRSWADAEAALLALHPGQEALIRAFRLHWHEMVPHALDETVAIYRRLIEQGADVTLLTNFAADTYVEAAERFPFLAQARGVTVSGRIGQIKPDRAIFEHHAESFALDPAATFFVDDNAANVAGARAAGWDAVLFTDAPTLRADLSQRGFAV</sequence>
<dbReference type="Pfam" id="PF00702">
    <property type="entry name" value="Hydrolase"/>
    <property type="match status" value="1"/>
</dbReference>
<dbReference type="PANTHER" id="PTHR43611:SF3">
    <property type="entry name" value="FLAVIN MONONUCLEOTIDE HYDROLASE 1, CHLOROPLATIC"/>
    <property type="match status" value="1"/>
</dbReference>
<dbReference type="PANTHER" id="PTHR43611">
    <property type="entry name" value="ALPHA-D-GLUCOSE 1-PHOSPHATE PHOSPHATASE"/>
    <property type="match status" value="1"/>
</dbReference>
<evidence type="ECO:0000313" key="1">
    <source>
        <dbReference type="EMBL" id="MBB3998811.1"/>
    </source>
</evidence>
<name>A0A7W6H5A6_9HYPH</name>